<feature type="transmembrane region" description="Helical" evidence="1">
    <location>
        <begin position="14"/>
        <end position="36"/>
    </location>
</feature>
<feature type="transmembrane region" description="Helical" evidence="1">
    <location>
        <begin position="43"/>
        <end position="63"/>
    </location>
</feature>
<dbReference type="GeneID" id="26738727"/>
<keyword evidence="1" id="KW-1133">Transmembrane helix</keyword>
<feature type="transmembrane region" description="Helical" evidence="1">
    <location>
        <begin position="95"/>
        <end position="112"/>
    </location>
</feature>
<reference evidence="4" key="2">
    <citation type="submission" date="2014-09" db="EMBL/GenBank/DDBJ databases">
        <authorList>
            <person name="Bishop-Lilly K.A."/>
            <person name="Broomall S.M."/>
            <person name="Chain P.S."/>
            <person name="Chertkov O."/>
            <person name="Coyne S.R."/>
            <person name="Daligault H.E."/>
            <person name="Davenport K.W."/>
            <person name="Erkkila T."/>
            <person name="Frey K.G."/>
            <person name="Gibbons H.S."/>
            <person name="Gu W."/>
            <person name="Jaissle J."/>
            <person name="Johnson S.L."/>
            <person name="Koroleva G.I."/>
            <person name="Ladner J.T."/>
            <person name="Lo C.-C."/>
            <person name="Minogue T.D."/>
            <person name="Munk C."/>
            <person name="Palacios G.F."/>
            <person name="Redden C.L."/>
            <person name="Rosenzweig C.N."/>
            <person name="Scholz M.B."/>
            <person name="Teshima H."/>
            <person name="Xu Y."/>
        </authorList>
    </citation>
    <scope>NUCLEOTIDE SEQUENCE</scope>
    <source>
        <strain evidence="4">Mb9</strain>
    </source>
</reference>
<sequence>MPISIIKFLKDKRWAFAAILIGFAVGFLSALLCVVWQLKIFGFNILFIVSPLVAGFVETLIAQRMYGKSTGAISALLIFIFINAYAWLFPQDPIVINFFTLGGLALMIQAAFPILINYLLFVVFLGILTYIIGYVGNLLSKAMNKVTRKTPEPEAETDIGDQSGDLLKSPQLGFMDDLEVPLVSIPHMTGGQITKHLGLVTGEAMVEDESEGNSRLPKKPKIDGMSLNKAKETAILRMLDNAYEMGANTVVEVLIDYNSIGGLQGNAIIVTATGTAVQYQ</sequence>
<dbReference type="KEGG" id="mfi:DSM1535_0072"/>
<dbReference type="EMBL" id="CP006933">
    <property type="protein sequence ID" value="AIS32696.1"/>
    <property type="molecule type" value="Genomic_DNA"/>
</dbReference>
<keyword evidence="6" id="KW-1185">Reference proteome</keyword>
<dbReference type="RefSeq" id="WP_048071786.1">
    <property type="nucleotide sequence ID" value="NZ_CALCVY010000268.1"/>
</dbReference>
<dbReference type="Proteomes" id="UP000029661">
    <property type="component" value="Chromosome"/>
</dbReference>
<organism evidence="2 5">
    <name type="scientific">Methanobacterium formicicum</name>
    <dbReference type="NCBI Taxonomy" id="2162"/>
    <lineage>
        <taxon>Archaea</taxon>
        <taxon>Methanobacteriati</taxon>
        <taxon>Methanobacteriota</taxon>
        <taxon>Methanomada group</taxon>
        <taxon>Methanobacteria</taxon>
        <taxon>Methanobacteriales</taxon>
        <taxon>Methanobacteriaceae</taxon>
        <taxon>Methanobacterium</taxon>
    </lineage>
</organism>
<feature type="transmembrane region" description="Helical" evidence="1">
    <location>
        <begin position="118"/>
        <end position="139"/>
    </location>
</feature>
<evidence type="ECO:0000313" key="6">
    <source>
        <dbReference type="Proteomes" id="UP000062768"/>
    </source>
</evidence>
<dbReference type="EMBL" id="LN734822">
    <property type="protein sequence ID" value="CEL24115.1"/>
    <property type="molecule type" value="Genomic_DNA"/>
</dbReference>
<dbReference type="Proteomes" id="UP000062768">
    <property type="component" value="Chromosome I"/>
</dbReference>
<evidence type="ECO:0000313" key="3">
    <source>
        <dbReference type="EMBL" id="CEA12438.1"/>
    </source>
</evidence>
<dbReference type="AlphaFoldDB" id="A0A089ZD11"/>
<evidence type="ECO:0000313" key="4">
    <source>
        <dbReference type="EMBL" id="CEL24115.1"/>
    </source>
</evidence>
<feature type="transmembrane region" description="Helical" evidence="1">
    <location>
        <begin position="69"/>
        <end position="88"/>
    </location>
</feature>
<dbReference type="InterPro" id="IPR035439">
    <property type="entry name" value="UPF0145_dom_sf"/>
</dbReference>
<keyword evidence="1" id="KW-0472">Membrane</keyword>
<proteinExistence type="predicted"/>
<evidence type="ECO:0000313" key="2">
    <source>
        <dbReference type="EMBL" id="AIS32696.1"/>
    </source>
</evidence>
<dbReference type="KEGG" id="mfc:BRM9_1890"/>
<name>A0A089ZD11_METFO</name>
<dbReference type="Pfam" id="PF01906">
    <property type="entry name" value="YbjQ_1"/>
    <property type="match status" value="1"/>
</dbReference>
<dbReference type="InterPro" id="IPR002765">
    <property type="entry name" value="UPF0145_YbjQ-like"/>
</dbReference>
<dbReference type="STRING" id="2162.BRM9_1890"/>
<evidence type="ECO:0000256" key="1">
    <source>
        <dbReference type="SAM" id="Phobius"/>
    </source>
</evidence>
<dbReference type="Gene3D" id="3.30.110.70">
    <property type="entry name" value="Hypothetical protein apc22750. Chain B"/>
    <property type="match status" value="1"/>
</dbReference>
<gene>
    <name evidence="2" type="ORF">BRM9_1890</name>
    <name evidence="3" type="ORF">DSM1535_0072</name>
    <name evidence="4" type="ORF">MB9_0468</name>
</gene>
<evidence type="ECO:0000313" key="5">
    <source>
        <dbReference type="Proteomes" id="UP000029661"/>
    </source>
</evidence>
<dbReference type="PATRIC" id="fig|2162.10.peg.484"/>
<protein>
    <submittedName>
        <fullName evidence="2">Uncharacterized protein</fullName>
    </submittedName>
</protein>
<reference evidence="2" key="1">
    <citation type="submission" date="2013-12" db="EMBL/GenBank/DDBJ databases">
        <title>The complete genome sequence of Methanobacterium sp. BRM9.</title>
        <authorList>
            <consortium name="Pastoral Greenhouse Gas Research Consortium"/>
            <person name="Kelly W.J."/>
            <person name="Leahy S.C."/>
            <person name="Perry R."/>
            <person name="Li D."/>
            <person name="Altermann E."/>
            <person name="Lambie S.C."/>
            <person name="Attwood G.T."/>
        </authorList>
    </citation>
    <scope>NUCLEOTIDE SEQUENCE [LARGE SCALE GENOMIC DNA]</scope>
    <source>
        <strain evidence="2">BRM9</strain>
    </source>
</reference>
<keyword evidence="1" id="KW-0812">Transmembrane</keyword>
<dbReference type="SUPFAM" id="SSF117782">
    <property type="entry name" value="YbjQ-like"/>
    <property type="match status" value="1"/>
</dbReference>
<dbReference type="EMBL" id="LN515531">
    <property type="protein sequence ID" value="CEA12438.1"/>
    <property type="molecule type" value="Genomic_DNA"/>
</dbReference>
<accession>A0A089ZD11</accession>